<feature type="domain" description="SMP-LTD" evidence="11">
    <location>
        <begin position="726"/>
        <end position="996"/>
    </location>
</feature>
<evidence type="ECO:0000256" key="1">
    <source>
        <dbReference type="ARBA" id="ARBA00004586"/>
    </source>
</evidence>
<dbReference type="GO" id="GO:0005789">
    <property type="term" value="C:endoplasmic reticulum membrane"/>
    <property type="evidence" value="ECO:0007669"/>
    <property type="project" value="UniProtKB-SubCell"/>
</dbReference>
<dbReference type="OrthoDB" id="26740at2759"/>
<evidence type="ECO:0000313" key="12">
    <source>
        <dbReference type="Proteomes" id="UP000504635"/>
    </source>
</evidence>
<dbReference type="PANTHER" id="PTHR13466:SF0">
    <property type="entry name" value="SMP-LTD DOMAIN-CONTAINING PROTEIN"/>
    <property type="match status" value="1"/>
</dbReference>
<dbReference type="FunCoup" id="A0A6J2XKF9">
    <property type="interactions" value="587"/>
</dbReference>
<keyword evidence="3 10" id="KW-0812">Transmembrane</keyword>
<feature type="region of interest" description="Disordered" evidence="9">
    <location>
        <begin position="85"/>
        <end position="106"/>
    </location>
</feature>
<keyword evidence="12" id="KW-1185">Reference proteome</keyword>
<keyword evidence="7" id="KW-0446">Lipid-binding</keyword>
<evidence type="ECO:0000313" key="13">
    <source>
        <dbReference type="RefSeq" id="XP_030751993.1"/>
    </source>
</evidence>
<evidence type="ECO:0000256" key="8">
    <source>
        <dbReference type="ARBA" id="ARBA00023136"/>
    </source>
</evidence>
<gene>
    <name evidence="13" type="primary">LOC115879355</name>
</gene>
<dbReference type="InterPro" id="IPR031468">
    <property type="entry name" value="SMP_LBD"/>
</dbReference>
<evidence type="ECO:0000256" key="10">
    <source>
        <dbReference type="SAM" id="Phobius"/>
    </source>
</evidence>
<dbReference type="RefSeq" id="XP_030751993.1">
    <property type="nucleotide sequence ID" value="XM_030896133.1"/>
</dbReference>
<keyword evidence="6" id="KW-0445">Lipid transport</keyword>
<dbReference type="AlphaFoldDB" id="A0A6J2XKF9"/>
<evidence type="ECO:0000256" key="4">
    <source>
        <dbReference type="ARBA" id="ARBA00022824"/>
    </source>
</evidence>
<evidence type="ECO:0000256" key="7">
    <source>
        <dbReference type="ARBA" id="ARBA00023121"/>
    </source>
</evidence>
<evidence type="ECO:0000256" key="2">
    <source>
        <dbReference type="ARBA" id="ARBA00022448"/>
    </source>
</evidence>
<dbReference type="CDD" id="cd21675">
    <property type="entry name" value="SMP_TEX2"/>
    <property type="match status" value="1"/>
</dbReference>
<comment type="subcellular location">
    <subcellularLocation>
        <location evidence="1">Endoplasmic reticulum membrane</location>
    </subcellularLocation>
</comment>
<evidence type="ECO:0000256" key="6">
    <source>
        <dbReference type="ARBA" id="ARBA00023055"/>
    </source>
</evidence>
<dbReference type="Pfam" id="PF10296">
    <property type="entry name" value="MMM1"/>
    <property type="match status" value="1"/>
</dbReference>
<keyword evidence="4" id="KW-0256">Endoplasmic reticulum</keyword>
<evidence type="ECO:0000259" key="11">
    <source>
        <dbReference type="PROSITE" id="PS51847"/>
    </source>
</evidence>
<dbReference type="InterPro" id="IPR019411">
    <property type="entry name" value="MMM1_dom"/>
</dbReference>
<feature type="region of interest" description="Disordered" evidence="9">
    <location>
        <begin position="120"/>
        <end position="204"/>
    </location>
</feature>
<evidence type="ECO:0000256" key="5">
    <source>
        <dbReference type="ARBA" id="ARBA00022989"/>
    </source>
</evidence>
<keyword evidence="8 10" id="KW-0472">Membrane</keyword>
<dbReference type="GO" id="GO:0008289">
    <property type="term" value="F:lipid binding"/>
    <property type="evidence" value="ECO:0007669"/>
    <property type="project" value="UniProtKB-KW"/>
</dbReference>
<organism evidence="12 13">
    <name type="scientific">Sitophilus oryzae</name>
    <name type="common">Rice weevil</name>
    <name type="synonym">Curculio oryzae</name>
    <dbReference type="NCBI Taxonomy" id="7048"/>
    <lineage>
        <taxon>Eukaryota</taxon>
        <taxon>Metazoa</taxon>
        <taxon>Ecdysozoa</taxon>
        <taxon>Arthropoda</taxon>
        <taxon>Hexapoda</taxon>
        <taxon>Insecta</taxon>
        <taxon>Pterygota</taxon>
        <taxon>Neoptera</taxon>
        <taxon>Endopterygota</taxon>
        <taxon>Coleoptera</taxon>
        <taxon>Polyphaga</taxon>
        <taxon>Cucujiformia</taxon>
        <taxon>Curculionidae</taxon>
        <taxon>Dryophthorinae</taxon>
        <taxon>Sitophilus</taxon>
    </lineage>
</organism>
<feature type="region of interest" description="Disordered" evidence="9">
    <location>
        <begin position="848"/>
        <end position="880"/>
    </location>
</feature>
<evidence type="ECO:0000256" key="3">
    <source>
        <dbReference type="ARBA" id="ARBA00022692"/>
    </source>
</evidence>
<dbReference type="PROSITE" id="PS51847">
    <property type="entry name" value="SMP"/>
    <property type="match status" value="1"/>
</dbReference>
<feature type="compositionally biased region" description="Acidic residues" evidence="9">
    <location>
        <begin position="849"/>
        <end position="861"/>
    </location>
</feature>
<dbReference type="PANTHER" id="PTHR13466">
    <property type="entry name" value="TEX2 PROTEIN-RELATED"/>
    <property type="match status" value="1"/>
</dbReference>
<proteinExistence type="predicted"/>
<feature type="region of interest" description="Disordered" evidence="9">
    <location>
        <begin position="577"/>
        <end position="632"/>
    </location>
</feature>
<reference evidence="13" key="1">
    <citation type="submission" date="2025-08" db="UniProtKB">
        <authorList>
            <consortium name="RefSeq"/>
        </authorList>
    </citation>
    <scope>IDENTIFICATION</scope>
    <source>
        <tissue evidence="13">Gonads</tissue>
    </source>
</reference>
<dbReference type="InParanoid" id="A0A6J2XKF9"/>
<name>A0A6J2XKF9_SITOR</name>
<keyword evidence="2" id="KW-0813">Transport</keyword>
<protein>
    <submittedName>
        <fullName evidence="13">Testis-expressed protein 2 isoform X1</fullName>
    </submittedName>
</protein>
<keyword evidence="5 10" id="KW-1133">Transmembrane helix</keyword>
<evidence type="ECO:0000256" key="9">
    <source>
        <dbReference type="SAM" id="MobiDB-lite"/>
    </source>
</evidence>
<feature type="transmembrane region" description="Helical" evidence="10">
    <location>
        <begin position="345"/>
        <end position="362"/>
    </location>
</feature>
<accession>A0A6J2XKF9</accession>
<sequence>MTSKKDGKITLAMLKGKPVTTSVPSISIKFHANAEQIEELRFSDDDTPNSDEKNHQFENLNLVSSSSDQDTSPLKLFPKLVKRSTSIDVSAQSLSSSPPSDPWRFFSDIKGKITKSVEEKITEIKARHDEGSPLHKSKSELKSSKETKSEKDPTNKDSSSLSDSEDQSESSISKTCGVISTTEGVEMSSDDDTPSINKDKKLHSPNIRHRFRFLKSHGKSQTKEGTININNFSKLYNINAENVDQALPEHNEDIESAVDALEETVFMDTSGNIEKGISNEDILEKVAQKIDNIDLGPDKVINIKEVAGEDLKKSFFAGDNKMKTVFAPVGFVDVRTTNFKKDEKNIIPWIVLGIYFVLYAILHTYIPYLAGLLLGISLALIFGYIYLKLYTNITSLDPTVYNKHILNNNIMEIPAAKEYQPLTKYEGWVNEYPETYDPSTYHISQTQSVFLRLQGNLLRISHSKSKVPKRAMWNEHEIKAQFANHRIYNLLDAKLSLLPDGLTKIRLWSKKYPICITLSNDQANFDPSILKMEMDDEKEEKEKQTEKRKSPKLKKKFIFKKKEYPYMAQRFSKLSEDQDMDLDLDSDSRASTPSSEPPESNPEEVFQLQKQDDKNEDDDMHSIQDDWSASSRNGSPVEIKLYIFGRTDREKEDWFRRLAAATHHHDEISVDETDNLKGNINLLEDAKTQLEYIKYMTFFNKLNVKKTRDEKSAIEKQNSADKEDPKTESQLWLNTFIGRILFDCMRNPDFMKKVQNRIQKKLQTIKLPYFIEEITITELNLGKTPVFILNNEKPVLDERGLWVDLDVNYEGLVVLTLQTKLNLMKLKNPPGNDKTLEIIRSAIYHSDVDDSAESSSDEDGPQEIPLDKESGNPPPAHGSKKFIKMVDKLTESKFFQAATENRYIKKAMEGVSNTELRLTVEIKAVSGTLVLNIPTPPSDRVWVGFRPVPEIILTAKPIVGDRNVTYAMVTSWIEKKLFQEFQKVMVIPNMEDFLVPVMNPKLPD</sequence>
<dbReference type="Proteomes" id="UP000504635">
    <property type="component" value="Unplaced"/>
</dbReference>
<feature type="transmembrane region" description="Helical" evidence="10">
    <location>
        <begin position="368"/>
        <end position="387"/>
    </location>
</feature>
<dbReference type="GO" id="GO:0006869">
    <property type="term" value="P:lipid transport"/>
    <property type="evidence" value="ECO:0007669"/>
    <property type="project" value="UniProtKB-KW"/>
</dbReference>
<feature type="compositionally biased region" description="Basic and acidic residues" evidence="9">
    <location>
        <begin position="120"/>
        <end position="155"/>
    </location>
</feature>
<dbReference type="GeneID" id="115879355"/>
<dbReference type="KEGG" id="soy:115879355"/>